<dbReference type="SUPFAM" id="SSF48403">
    <property type="entry name" value="Ankyrin repeat"/>
    <property type="match status" value="1"/>
</dbReference>
<evidence type="ECO:0008006" key="3">
    <source>
        <dbReference type="Google" id="ProtNLM"/>
    </source>
</evidence>
<comment type="caution">
    <text evidence="1">The sequence shown here is derived from an EMBL/GenBank/DDBJ whole genome shotgun (WGS) entry which is preliminary data.</text>
</comment>
<dbReference type="EMBL" id="JAPFFF010000066">
    <property type="protein sequence ID" value="KAK8836360.1"/>
    <property type="molecule type" value="Genomic_DNA"/>
</dbReference>
<reference evidence="1 2" key="1">
    <citation type="submission" date="2024-04" db="EMBL/GenBank/DDBJ databases">
        <title>Tritrichomonas musculus Genome.</title>
        <authorList>
            <person name="Alves-Ferreira E."/>
            <person name="Grigg M."/>
            <person name="Lorenzi H."/>
            <person name="Galac M."/>
        </authorList>
    </citation>
    <scope>NUCLEOTIDE SEQUENCE [LARGE SCALE GENOMIC DNA]</scope>
    <source>
        <strain evidence="1 2">EAF2021</strain>
    </source>
</reference>
<keyword evidence="2" id="KW-1185">Reference proteome</keyword>
<dbReference type="Proteomes" id="UP001470230">
    <property type="component" value="Unassembled WGS sequence"/>
</dbReference>
<dbReference type="InterPro" id="IPR036770">
    <property type="entry name" value="Ankyrin_rpt-contain_sf"/>
</dbReference>
<dbReference type="Gene3D" id="1.25.40.20">
    <property type="entry name" value="Ankyrin repeat-containing domain"/>
    <property type="match status" value="1"/>
</dbReference>
<evidence type="ECO:0000313" key="1">
    <source>
        <dbReference type="EMBL" id="KAK8836360.1"/>
    </source>
</evidence>
<accession>A0ABR2GSZ9</accession>
<proteinExistence type="predicted"/>
<sequence>MPFISAILSGSEEIIKLFIDIKVDINYTKVFKHFNEIAKINPKIILLMINETKTDFKNQIIRESFKTALSLNNVEIPKFLLNEKYEFEDLLIRAAELSNLEIIEIILEFNHSVEFINKIGKLGTEERE</sequence>
<name>A0ABR2GSZ9_9EUKA</name>
<evidence type="ECO:0000313" key="2">
    <source>
        <dbReference type="Proteomes" id="UP001470230"/>
    </source>
</evidence>
<protein>
    <recommendedName>
        <fullName evidence="3">Ankyrin repeat protein</fullName>
    </recommendedName>
</protein>
<gene>
    <name evidence="1" type="ORF">M9Y10_039703</name>
</gene>
<organism evidence="1 2">
    <name type="scientific">Tritrichomonas musculus</name>
    <dbReference type="NCBI Taxonomy" id="1915356"/>
    <lineage>
        <taxon>Eukaryota</taxon>
        <taxon>Metamonada</taxon>
        <taxon>Parabasalia</taxon>
        <taxon>Tritrichomonadida</taxon>
        <taxon>Tritrichomonadidae</taxon>
        <taxon>Tritrichomonas</taxon>
    </lineage>
</organism>